<dbReference type="Pfam" id="PF03819">
    <property type="entry name" value="MazG"/>
    <property type="match status" value="1"/>
</dbReference>
<reference evidence="2" key="1">
    <citation type="submission" date="2023-08" db="EMBL/GenBank/DDBJ databases">
        <title>The draft genome of Tsukamurella strandjordii strain 050030.</title>
        <authorList>
            <person name="Zhao F."/>
            <person name="Feng Y."/>
            <person name="Zong Z."/>
        </authorList>
    </citation>
    <scope>NUCLEOTIDE SEQUENCE</scope>
    <source>
        <strain evidence="2">050030</strain>
    </source>
</reference>
<organism evidence="2 3">
    <name type="scientific">Tsukamurella strandjordii</name>
    <dbReference type="NCBI Taxonomy" id="147577"/>
    <lineage>
        <taxon>Bacteria</taxon>
        <taxon>Bacillati</taxon>
        <taxon>Actinomycetota</taxon>
        <taxon>Actinomycetes</taxon>
        <taxon>Mycobacteriales</taxon>
        <taxon>Tsukamurellaceae</taxon>
        <taxon>Tsukamurella</taxon>
    </lineage>
</organism>
<dbReference type="InterPro" id="IPR048015">
    <property type="entry name" value="NTP-PPase_MazG-like_N"/>
</dbReference>
<dbReference type="InterPro" id="IPR011551">
    <property type="entry name" value="NTP_PyrPHydrolase_MazG"/>
</dbReference>
<gene>
    <name evidence="2" type="ORF">Q7X28_08085</name>
</gene>
<protein>
    <submittedName>
        <fullName evidence="2">MazG family protein</fullName>
    </submittedName>
</protein>
<dbReference type="GO" id="GO:0006203">
    <property type="term" value="P:dGTP catabolic process"/>
    <property type="evidence" value="ECO:0007669"/>
    <property type="project" value="TreeGrafter"/>
</dbReference>
<dbReference type="CDD" id="cd11528">
    <property type="entry name" value="NTP-PPase_MazG_Nterm"/>
    <property type="match status" value="1"/>
</dbReference>
<evidence type="ECO:0000313" key="3">
    <source>
        <dbReference type="Proteomes" id="UP001178281"/>
    </source>
</evidence>
<dbReference type="PANTHER" id="PTHR30522">
    <property type="entry name" value="NUCLEOSIDE TRIPHOSPHATE PYROPHOSPHOHYDROLASE"/>
    <property type="match status" value="1"/>
</dbReference>
<comment type="caution">
    <text evidence="2">The sequence shown here is derived from an EMBL/GenBank/DDBJ whole genome shotgun (WGS) entry which is preliminary data.</text>
</comment>
<dbReference type="RefSeq" id="WP_305110949.1">
    <property type="nucleotide sequence ID" value="NZ_JAUTIX010000003.1"/>
</dbReference>
<evidence type="ECO:0000313" key="2">
    <source>
        <dbReference type="EMBL" id="MDP0397885.1"/>
    </source>
</evidence>
<dbReference type="GO" id="GO:0047429">
    <property type="term" value="F:nucleoside triphosphate diphosphatase activity"/>
    <property type="evidence" value="ECO:0007669"/>
    <property type="project" value="TreeGrafter"/>
</dbReference>
<accession>A0AA90NA92</accession>
<proteinExistence type="predicted"/>
<dbReference type="AlphaFoldDB" id="A0AA90NA92"/>
<name>A0AA90NA92_9ACTN</name>
<dbReference type="InterPro" id="IPR004518">
    <property type="entry name" value="MazG-like_dom"/>
</dbReference>
<dbReference type="PANTHER" id="PTHR30522:SF0">
    <property type="entry name" value="NUCLEOSIDE TRIPHOSPHATE PYROPHOSPHOHYDROLASE"/>
    <property type="match status" value="1"/>
</dbReference>
<dbReference type="Gene3D" id="1.10.287.1080">
    <property type="entry name" value="MazG-like"/>
    <property type="match status" value="1"/>
</dbReference>
<dbReference type="GO" id="GO:0046047">
    <property type="term" value="P:TTP catabolic process"/>
    <property type="evidence" value="ECO:0007669"/>
    <property type="project" value="TreeGrafter"/>
</dbReference>
<feature type="domain" description="NTP pyrophosphohydrolase MazG-like" evidence="1">
    <location>
        <begin position="111"/>
        <end position="193"/>
    </location>
</feature>
<dbReference type="GO" id="GO:0046061">
    <property type="term" value="P:dATP catabolic process"/>
    <property type="evidence" value="ECO:0007669"/>
    <property type="project" value="TreeGrafter"/>
</dbReference>
<dbReference type="GO" id="GO:0046076">
    <property type="term" value="P:dTTP catabolic process"/>
    <property type="evidence" value="ECO:0007669"/>
    <property type="project" value="TreeGrafter"/>
</dbReference>
<sequence length="321" mass="34391">MSGTVVLLDPALPGYVPIEAVTRLSDGPVFYTEELPVRVAWNLPGARPVLDGTVPAGAVLVSSDPDHPAVAALRADGAEVIAGRRPAGLDVLDAVALIDTLRTVGPWESEQTHASLLRYLVEETYELADAVGALDAPAAGEAERAELRSELGDLLLQVIFHARIAEEAEHEPFGIDDIARTLTAKVRRRTPHLAEGSEVDVATQAQNWERQKRLEKQARGEASVLDSISLAQPALALAGKVFERLRTAGFPAELVPDEVRTVTVDPTAEDHSAELEYRGTLLAFLDRVRAAEALIASGEVDSWAFAWDNVPAGNPEGTVAR</sequence>
<dbReference type="Proteomes" id="UP001178281">
    <property type="component" value="Unassembled WGS sequence"/>
</dbReference>
<dbReference type="GO" id="GO:0046052">
    <property type="term" value="P:UTP catabolic process"/>
    <property type="evidence" value="ECO:0007669"/>
    <property type="project" value="TreeGrafter"/>
</dbReference>
<keyword evidence="3" id="KW-1185">Reference proteome</keyword>
<dbReference type="GO" id="GO:0046081">
    <property type="term" value="P:dUTP catabolic process"/>
    <property type="evidence" value="ECO:0007669"/>
    <property type="project" value="TreeGrafter"/>
</dbReference>
<evidence type="ECO:0000259" key="1">
    <source>
        <dbReference type="Pfam" id="PF03819"/>
    </source>
</evidence>
<dbReference type="SUPFAM" id="SSF101386">
    <property type="entry name" value="all-alpha NTP pyrophosphatases"/>
    <property type="match status" value="1"/>
</dbReference>
<dbReference type="EMBL" id="JAUTIX010000003">
    <property type="protein sequence ID" value="MDP0397885.1"/>
    <property type="molecule type" value="Genomic_DNA"/>
</dbReference>